<feature type="domain" description="BIG2" evidence="2">
    <location>
        <begin position="32"/>
        <end position="115"/>
    </location>
</feature>
<gene>
    <name evidence="3" type="ORF">GCM10008933_48390</name>
</gene>
<feature type="domain" description="BIG2" evidence="2">
    <location>
        <begin position="227"/>
        <end position="300"/>
    </location>
</feature>
<feature type="domain" description="BIG2" evidence="2">
    <location>
        <begin position="573"/>
        <end position="652"/>
    </location>
</feature>
<evidence type="ECO:0000259" key="2">
    <source>
        <dbReference type="SMART" id="SM00635"/>
    </source>
</evidence>
<dbReference type="SUPFAM" id="SSF49373">
    <property type="entry name" value="Invasin/intimin cell-adhesion fragments"/>
    <property type="match status" value="6"/>
</dbReference>
<dbReference type="SMART" id="SM00635">
    <property type="entry name" value="BID_2"/>
    <property type="match status" value="8"/>
</dbReference>
<dbReference type="RefSeq" id="WP_343865784.1">
    <property type="nucleotide sequence ID" value="NZ_BAAACX010000028.1"/>
</dbReference>
<protein>
    <recommendedName>
        <fullName evidence="2">BIG2 domain-containing protein</fullName>
    </recommendedName>
</protein>
<evidence type="ECO:0000313" key="3">
    <source>
        <dbReference type="EMBL" id="GAA0412452.1"/>
    </source>
</evidence>
<keyword evidence="1" id="KW-0732">Signal</keyword>
<proteinExistence type="predicted"/>
<feature type="domain" description="BIG2" evidence="2">
    <location>
        <begin position="304"/>
        <end position="385"/>
    </location>
</feature>
<feature type="chain" id="PRO_5047356268" description="BIG2 domain-containing protein" evidence="1">
    <location>
        <begin position="29"/>
        <end position="739"/>
    </location>
</feature>
<comment type="caution">
    <text evidence="3">The sequence shown here is derived from an EMBL/GenBank/DDBJ whole genome shotgun (WGS) entry which is preliminary data.</text>
</comment>
<evidence type="ECO:0000256" key="1">
    <source>
        <dbReference type="SAM" id="SignalP"/>
    </source>
</evidence>
<feature type="signal peptide" evidence="1">
    <location>
        <begin position="1"/>
        <end position="28"/>
    </location>
</feature>
<organism evidence="3 4">
    <name type="scientific">Paenibacillus motobuensis</name>
    <dbReference type="NCBI Taxonomy" id="295324"/>
    <lineage>
        <taxon>Bacteria</taxon>
        <taxon>Bacillati</taxon>
        <taxon>Bacillota</taxon>
        <taxon>Bacilli</taxon>
        <taxon>Bacillales</taxon>
        <taxon>Paenibacillaceae</taxon>
        <taxon>Paenibacillus</taxon>
    </lineage>
</organism>
<dbReference type="InterPro" id="IPR008964">
    <property type="entry name" value="Invasin/intimin_cell_adhesion"/>
</dbReference>
<dbReference type="InterPro" id="IPR003343">
    <property type="entry name" value="Big_2"/>
</dbReference>
<feature type="domain" description="BIG2" evidence="2">
    <location>
        <begin position="389"/>
        <end position="470"/>
    </location>
</feature>
<dbReference type="EMBL" id="BAAACX010000028">
    <property type="protein sequence ID" value="GAA0412452.1"/>
    <property type="molecule type" value="Genomic_DNA"/>
</dbReference>
<accession>A0ABN0YVM0</accession>
<feature type="domain" description="BIG2" evidence="2">
    <location>
        <begin position="486"/>
        <end position="569"/>
    </location>
</feature>
<dbReference type="Proteomes" id="UP001500340">
    <property type="component" value="Unassembled WGS sequence"/>
</dbReference>
<dbReference type="Gene3D" id="2.60.40.1080">
    <property type="match status" value="8"/>
</dbReference>
<evidence type="ECO:0000313" key="4">
    <source>
        <dbReference type="Proteomes" id="UP001500340"/>
    </source>
</evidence>
<sequence>MTGNRKLTGWLLTVALLLAVVFPAGAFAATGDVVSIEIEGSGSPIELTVGKSTKQLKVWGTVEGSSVKRDLTRAVEWSSDKPEIISVNNGFVTPLKSGSAIITAVYNNSAVSTIEIKAVDTYKELTLEYSAKGKYKLGTNEKNLTVTALAAIEGSQGDTKDVTADADWSSSNSLVLTIEKGKITLVGEGDATITAKYKGLTASFKATVSSPYSELNILRAGTSVTDEDVELLIGDDEVALTAQSTLTSDKSTLDVTAKAKWTSSDSNIATIEEGKLKAKASGKATITAEYLGVKAKTDVYVRAPYEVILLKPAEDQLIFIGEKLQLEAEMRSRANSTDSVTGTAEWNSSSPLSATVSQGLVTGMTAGSSTIKVSHLGVSKSIKVTVAPTITDLTVEKTELEMFKNDKLSLPKVTATKLDDDKIDFSSNMKWTSDNEDIAKIEDGKIIAKDSGKVTLTGKLSDSEVSSPLSIRAKSVSIELTVKEKVLTFIMPDEKMSLVIGEETPLPKVTAVWEDGGEGDVSDDIEWTVTGANAVVKTTPTGKVVKGLNKGSATLKGTYSNKMISVPMTIEPKITKIVVEPTSIELNVKKSKSIKVTGYYADGKKVTLSSKVGWQSSNVQVATISSTSVKAVAEGTATLTGSYQGQAISVKVSVVPKLTKLTVDEKSLKLAPGYVKTVKLTAEYDTGASASVSDKAVWTTSKASVAKVTNGKIEAVGKGSATIKAKFGDKTVSVRVTVK</sequence>
<feature type="domain" description="BIG2" evidence="2">
    <location>
        <begin position="131"/>
        <end position="207"/>
    </location>
</feature>
<dbReference type="Pfam" id="PF02368">
    <property type="entry name" value="Big_2"/>
    <property type="match status" value="1"/>
</dbReference>
<name>A0ABN0YVM0_9BACL</name>
<feature type="domain" description="BIG2" evidence="2">
    <location>
        <begin position="657"/>
        <end position="737"/>
    </location>
</feature>
<keyword evidence="4" id="KW-1185">Reference proteome</keyword>
<reference evidence="3 4" key="1">
    <citation type="journal article" date="2019" name="Int. J. Syst. Evol. Microbiol.">
        <title>The Global Catalogue of Microorganisms (GCM) 10K type strain sequencing project: providing services to taxonomists for standard genome sequencing and annotation.</title>
        <authorList>
            <consortium name="The Broad Institute Genomics Platform"/>
            <consortium name="The Broad Institute Genome Sequencing Center for Infectious Disease"/>
            <person name="Wu L."/>
            <person name="Ma J."/>
        </authorList>
    </citation>
    <scope>NUCLEOTIDE SEQUENCE [LARGE SCALE GENOMIC DNA]</scope>
    <source>
        <strain evidence="3 4">JCM 12774</strain>
    </source>
</reference>